<sequence>MTKSPRIITLDGTVIFCVFILTCLSTFTLRSIIPSLYPSYFMYLLFAGLFFYFILKIDFEIVEAFSHIFYIISIILLILPLIIGQVTRGAIRWIPIGSFTIQPSEIVRPFLFLFLAKYLTTYEMNLKHLIKTFFLFFIPFFLILIQPSLGVAMLTAIGFLGVLLASSIDKRYILGACLFLFLSLPLLWLVLAPYQKQRIFTFLDPSSDPRGAGYNSIQAMITVGSGQIIGRGLGEGIQTQLKFLPEKHTDFIFAAIAEELGLIGATVLLLTLFILFWLLIVIVGKAKNPTARAFSTGILMVLLSESFIHMGMNMGLLPITGVPLPFVSAGGSALVGTAMSVAMTLNSKAE</sequence>
<keyword evidence="4 16" id="KW-0812">Transmembrane</keyword>
<dbReference type="GO" id="GO:0009252">
    <property type="term" value="P:peptidoglycan biosynthetic process"/>
    <property type="evidence" value="ECO:0007669"/>
    <property type="project" value="UniProtKB-KW"/>
</dbReference>
<comment type="similarity">
    <text evidence="11">Belongs to the SEDS family. FtsW subfamily.</text>
</comment>
<evidence type="ECO:0000256" key="13">
    <source>
        <dbReference type="ARBA" id="ARBA00041418"/>
    </source>
</evidence>
<evidence type="ECO:0000256" key="10">
    <source>
        <dbReference type="ARBA" id="ARBA00033270"/>
    </source>
</evidence>
<dbReference type="GO" id="GO:0008955">
    <property type="term" value="F:peptidoglycan glycosyltransferase activity"/>
    <property type="evidence" value="ECO:0007669"/>
    <property type="project" value="UniProtKB-EC"/>
</dbReference>
<keyword evidence="5" id="KW-0133">Cell shape</keyword>
<feature type="transmembrane region" description="Helical" evidence="16">
    <location>
        <begin position="12"/>
        <end position="33"/>
    </location>
</feature>
<feature type="transmembrane region" description="Helical" evidence="16">
    <location>
        <begin position="293"/>
        <end position="312"/>
    </location>
</feature>
<feature type="transmembrane region" description="Helical" evidence="16">
    <location>
        <begin position="172"/>
        <end position="191"/>
    </location>
</feature>
<keyword evidence="6" id="KW-0573">Peptidoglycan synthesis</keyword>
<feature type="transmembrane region" description="Helical" evidence="16">
    <location>
        <begin position="67"/>
        <end position="86"/>
    </location>
</feature>
<dbReference type="PANTHER" id="PTHR30474">
    <property type="entry name" value="CELL CYCLE PROTEIN"/>
    <property type="match status" value="1"/>
</dbReference>
<dbReference type="EC" id="2.4.99.28" evidence="14"/>
<evidence type="ECO:0000313" key="18">
    <source>
        <dbReference type="Proteomes" id="UP000177169"/>
    </source>
</evidence>
<evidence type="ECO:0000256" key="5">
    <source>
        <dbReference type="ARBA" id="ARBA00022960"/>
    </source>
</evidence>
<name>A0A1F7Z296_9BACT</name>
<dbReference type="InterPro" id="IPR001182">
    <property type="entry name" value="FtsW/RodA"/>
</dbReference>
<evidence type="ECO:0000256" key="8">
    <source>
        <dbReference type="ARBA" id="ARBA00023136"/>
    </source>
</evidence>
<evidence type="ECO:0000256" key="7">
    <source>
        <dbReference type="ARBA" id="ARBA00022989"/>
    </source>
</evidence>
<feature type="transmembrane region" description="Helical" evidence="16">
    <location>
        <begin position="39"/>
        <end position="55"/>
    </location>
</feature>
<reference evidence="17 18" key="1">
    <citation type="journal article" date="2016" name="Nat. Commun.">
        <title>Thousands of microbial genomes shed light on interconnected biogeochemical processes in an aquifer system.</title>
        <authorList>
            <person name="Anantharaman K."/>
            <person name="Brown C.T."/>
            <person name="Hug L.A."/>
            <person name="Sharon I."/>
            <person name="Castelle C.J."/>
            <person name="Probst A.J."/>
            <person name="Thomas B.C."/>
            <person name="Singh A."/>
            <person name="Wilkins M.J."/>
            <person name="Karaoz U."/>
            <person name="Brodie E.L."/>
            <person name="Williams K.H."/>
            <person name="Hubbard S.S."/>
            <person name="Banfield J.F."/>
        </authorList>
    </citation>
    <scope>NUCLEOTIDE SEQUENCE [LARGE SCALE GENOMIC DNA]</scope>
</reference>
<feature type="transmembrane region" description="Helical" evidence="16">
    <location>
        <begin position="251"/>
        <end position="281"/>
    </location>
</feature>
<evidence type="ECO:0000256" key="4">
    <source>
        <dbReference type="ARBA" id="ARBA00022692"/>
    </source>
</evidence>
<dbReference type="STRING" id="1802505.A3D01_04245"/>
<evidence type="ECO:0000256" key="14">
    <source>
        <dbReference type="ARBA" id="ARBA00044770"/>
    </source>
</evidence>
<evidence type="ECO:0000256" key="3">
    <source>
        <dbReference type="ARBA" id="ARBA00022679"/>
    </source>
</evidence>
<dbReference type="GO" id="GO:0051301">
    <property type="term" value="P:cell division"/>
    <property type="evidence" value="ECO:0007669"/>
    <property type="project" value="InterPro"/>
</dbReference>
<feature type="transmembrane region" description="Helical" evidence="16">
    <location>
        <begin position="134"/>
        <end position="160"/>
    </location>
</feature>
<evidence type="ECO:0000313" key="17">
    <source>
        <dbReference type="EMBL" id="OGM33028.1"/>
    </source>
</evidence>
<dbReference type="PANTHER" id="PTHR30474:SF2">
    <property type="entry name" value="PEPTIDOGLYCAN GLYCOSYLTRANSFERASE FTSW-RELATED"/>
    <property type="match status" value="1"/>
</dbReference>
<keyword evidence="8 16" id="KW-0472">Membrane</keyword>
<evidence type="ECO:0000256" key="12">
    <source>
        <dbReference type="ARBA" id="ARBA00041185"/>
    </source>
</evidence>
<dbReference type="Pfam" id="PF01098">
    <property type="entry name" value="FTSW_RODA_SPOVE"/>
    <property type="match status" value="1"/>
</dbReference>
<evidence type="ECO:0000256" key="9">
    <source>
        <dbReference type="ARBA" id="ARBA00032370"/>
    </source>
</evidence>
<comment type="catalytic activity">
    <reaction evidence="15">
        <text>[GlcNAc-(1-&gt;4)-Mur2Ac(oyl-L-Ala-gamma-D-Glu-L-Lys-D-Ala-D-Ala)](n)-di-trans,octa-cis-undecaprenyl diphosphate + beta-D-GlcNAc-(1-&gt;4)-Mur2Ac(oyl-L-Ala-gamma-D-Glu-L-Lys-D-Ala-D-Ala)-di-trans,octa-cis-undecaprenyl diphosphate = [GlcNAc-(1-&gt;4)-Mur2Ac(oyl-L-Ala-gamma-D-Glu-L-Lys-D-Ala-D-Ala)](n+1)-di-trans,octa-cis-undecaprenyl diphosphate + di-trans,octa-cis-undecaprenyl diphosphate + H(+)</text>
        <dbReference type="Rhea" id="RHEA:23708"/>
        <dbReference type="Rhea" id="RHEA-COMP:9602"/>
        <dbReference type="Rhea" id="RHEA-COMP:9603"/>
        <dbReference type="ChEBI" id="CHEBI:15378"/>
        <dbReference type="ChEBI" id="CHEBI:58405"/>
        <dbReference type="ChEBI" id="CHEBI:60033"/>
        <dbReference type="ChEBI" id="CHEBI:78435"/>
        <dbReference type="EC" id="2.4.99.28"/>
    </reaction>
</comment>
<evidence type="ECO:0000256" key="11">
    <source>
        <dbReference type="ARBA" id="ARBA00038053"/>
    </source>
</evidence>
<gene>
    <name evidence="17" type="ORF">A3D01_04245</name>
</gene>
<evidence type="ECO:0000256" key="2">
    <source>
        <dbReference type="ARBA" id="ARBA00022676"/>
    </source>
</evidence>
<keyword evidence="3" id="KW-0808">Transferase</keyword>
<evidence type="ECO:0000256" key="1">
    <source>
        <dbReference type="ARBA" id="ARBA00004141"/>
    </source>
</evidence>
<dbReference type="EMBL" id="MGGR01000025">
    <property type="protein sequence ID" value="OGM33028.1"/>
    <property type="molecule type" value="Genomic_DNA"/>
</dbReference>
<proteinExistence type="inferred from homology"/>
<feature type="transmembrane region" description="Helical" evidence="16">
    <location>
        <begin position="324"/>
        <end position="345"/>
    </location>
</feature>
<keyword evidence="7 16" id="KW-1133">Transmembrane helix</keyword>
<dbReference type="GO" id="GO:0005886">
    <property type="term" value="C:plasma membrane"/>
    <property type="evidence" value="ECO:0007669"/>
    <property type="project" value="TreeGrafter"/>
</dbReference>
<protein>
    <recommendedName>
        <fullName evidence="12">Probable peptidoglycan glycosyltransferase FtsW</fullName>
        <ecNumber evidence="14">2.4.99.28</ecNumber>
    </recommendedName>
    <alternativeName>
        <fullName evidence="13">Cell division protein FtsW</fullName>
    </alternativeName>
    <alternativeName>
        <fullName evidence="10">Cell wall polymerase</fullName>
    </alternativeName>
    <alternativeName>
        <fullName evidence="9">Peptidoglycan polymerase</fullName>
    </alternativeName>
</protein>
<evidence type="ECO:0000256" key="16">
    <source>
        <dbReference type="SAM" id="Phobius"/>
    </source>
</evidence>
<evidence type="ECO:0000256" key="15">
    <source>
        <dbReference type="ARBA" id="ARBA00049902"/>
    </source>
</evidence>
<dbReference type="AlphaFoldDB" id="A0A1F7Z296"/>
<keyword evidence="2" id="KW-0328">Glycosyltransferase</keyword>
<organism evidence="17 18">
    <name type="scientific">Candidatus Woesebacteria bacterium RIFCSPHIGHO2_02_FULL_39_13</name>
    <dbReference type="NCBI Taxonomy" id="1802505"/>
    <lineage>
        <taxon>Bacteria</taxon>
        <taxon>Candidatus Woeseibacteriota</taxon>
    </lineage>
</organism>
<dbReference type="Proteomes" id="UP000177169">
    <property type="component" value="Unassembled WGS sequence"/>
</dbReference>
<dbReference type="GO" id="GO:0032153">
    <property type="term" value="C:cell division site"/>
    <property type="evidence" value="ECO:0007669"/>
    <property type="project" value="TreeGrafter"/>
</dbReference>
<comment type="caution">
    <text evidence="17">The sequence shown here is derived from an EMBL/GenBank/DDBJ whole genome shotgun (WGS) entry which is preliminary data.</text>
</comment>
<comment type="subcellular location">
    <subcellularLocation>
        <location evidence="1">Membrane</location>
        <topology evidence="1">Multi-pass membrane protein</topology>
    </subcellularLocation>
</comment>
<accession>A0A1F7Z296</accession>
<evidence type="ECO:0000256" key="6">
    <source>
        <dbReference type="ARBA" id="ARBA00022984"/>
    </source>
</evidence>
<dbReference type="GO" id="GO:0015648">
    <property type="term" value="F:lipid-linked peptidoglycan transporter activity"/>
    <property type="evidence" value="ECO:0007669"/>
    <property type="project" value="TreeGrafter"/>
</dbReference>
<dbReference type="GO" id="GO:0008360">
    <property type="term" value="P:regulation of cell shape"/>
    <property type="evidence" value="ECO:0007669"/>
    <property type="project" value="UniProtKB-KW"/>
</dbReference>